<keyword evidence="4" id="KW-0732">Signal</keyword>
<dbReference type="PROSITE" id="PS50835">
    <property type="entry name" value="IG_LIKE"/>
    <property type="match status" value="1"/>
</dbReference>
<accession>A0A0N1IEY5</accession>
<feature type="domain" description="Ig-like" evidence="8">
    <location>
        <begin position="204"/>
        <end position="281"/>
    </location>
</feature>
<name>A0A0N1IEY5_PAPMA</name>
<dbReference type="SUPFAM" id="SSF48726">
    <property type="entry name" value="Immunoglobulin"/>
    <property type="match status" value="1"/>
</dbReference>
<evidence type="ECO:0000256" key="3">
    <source>
        <dbReference type="ARBA" id="ARBA00022692"/>
    </source>
</evidence>
<evidence type="ECO:0000256" key="4">
    <source>
        <dbReference type="ARBA" id="ARBA00022729"/>
    </source>
</evidence>
<keyword evidence="5" id="KW-1133">Transmembrane helix</keyword>
<dbReference type="EMBL" id="KQ461184">
    <property type="protein sequence ID" value="KPJ07534.1"/>
    <property type="molecule type" value="Genomic_DNA"/>
</dbReference>
<dbReference type="InParanoid" id="A0A0N1IEY5"/>
<dbReference type="InterPro" id="IPR039311">
    <property type="entry name" value="FAM187A/B"/>
</dbReference>
<keyword evidence="7" id="KW-0325">Glycoprotein</keyword>
<dbReference type="InterPro" id="IPR036179">
    <property type="entry name" value="Ig-like_dom_sf"/>
</dbReference>
<reference evidence="9 10" key="1">
    <citation type="journal article" date="2015" name="Nat. Commun.">
        <title>Outbred genome sequencing and CRISPR/Cas9 gene editing in butterflies.</title>
        <authorList>
            <person name="Li X."/>
            <person name="Fan D."/>
            <person name="Zhang W."/>
            <person name="Liu G."/>
            <person name="Zhang L."/>
            <person name="Zhao L."/>
            <person name="Fang X."/>
            <person name="Chen L."/>
            <person name="Dong Y."/>
            <person name="Chen Y."/>
            <person name="Ding Y."/>
            <person name="Zhao R."/>
            <person name="Feng M."/>
            <person name="Zhu Y."/>
            <person name="Feng Y."/>
            <person name="Jiang X."/>
            <person name="Zhu D."/>
            <person name="Xiang H."/>
            <person name="Feng X."/>
            <person name="Li S."/>
            <person name="Wang J."/>
            <person name="Zhang G."/>
            <person name="Kronforst M.R."/>
            <person name="Wang W."/>
        </authorList>
    </citation>
    <scope>NUCLEOTIDE SEQUENCE [LARGE SCALE GENOMIC DNA]</scope>
    <source>
        <strain evidence="9">Ya'a_city_454_Pm</strain>
        <tissue evidence="9">Whole body</tissue>
    </source>
</reference>
<protein>
    <submittedName>
        <fullName evidence="9">Ig-like V-type domain-containing protein FAM187A</fullName>
    </submittedName>
</protein>
<keyword evidence="6" id="KW-0472">Membrane</keyword>
<evidence type="ECO:0000256" key="2">
    <source>
        <dbReference type="ARBA" id="ARBA00008727"/>
    </source>
</evidence>
<dbReference type="PANTHER" id="PTHR32178">
    <property type="entry name" value="FAM187"/>
    <property type="match status" value="1"/>
</dbReference>
<comment type="similarity">
    <text evidence="2">Belongs to the FAM187 family.</text>
</comment>
<organism evidence="9 10">
    <name type="scientific">Papilio machaon</name>
    <name type="common">Old World swallowtail butterfly</name>
    <dbReference type="NCBI Taxonomy" id="76193"/>
    <lineage>
        <taxon>Eukaryota</taxon>
        <taxon>Metazoa</taxon>
        <taxon>Ecdysozoa</taxon>
        <taxon>Arthropoda</taxon>
        <taxon>Hexapoda</taxon>
        <taxon>Insecta</taxon>
        <taxon>Pterygota</taxon>
        <taxon>Neoptera</taxon>
        <taxon>Endopterygota</taxon>
        <taxon>Lepidoptera</taxon>
        <taxon>Glossata</taxon>
        <taxon>Ditrysia</taxon>
        <taxon>Papilionoidea</taxon>
        <taxon>Papilionidae</taxon>
        <taxon>Papilioninae</taxon>
        <taxon>Papilio</taxon>
    </lineage>
</organism>
<keyword evidence="10" id="KW-1185">Reference proteome</keyword>
<gene>
    <name evidence="9" type="ORF">RR48_02904</name>
</gene>
<dbReference type="InterPro" id="IPR007110">
    <property type="entry name" value="Ig-like_dom"/>
</dbReference>
<dbReference type="STRING" id="76193.A0A0N1IEY5"/>
<evidence type="ECO:0000313" key="10">
    <source>
        <dbReference type="Proteomes" id="UP000053240"/>
    </source>
</evidence>
<evidence type="ECO:0000256" key="7">
    <source>
        <dbReference type="ARBA" id="ARBA00023180"/>
    </source>
</evidence>
<dbReference type="AlphaFoldDB" id="A0A0N1IEY5"/>
<keyword evidence="3" id="KW-0812">Transmembrane</keyword>
<evidence type="ECO:0000256" key="5">
    <source>
        <dbReference type="ARBA" id="ARBA00022989"/>
    </source>
</evidence>
<proteinExistence type="inferred from homology"/>
<evidence type="ECO:0000256" key="6">
    <source>
        <dbReference type="ARBA" id="ARBA00023136"/>
    </source>
</evidence>
<dbReference type="PANTHER" id="PTHR32178:SF6">
    <property type="entry name" value="IG-LIKE DOMAIN-CONTAINING PROTEIN"/>
    <property type="match status" value="1"/>
</dbReference>
<evidence type="ECO:0000256" key="1">
    <source>
        <dbReference type="ARBA" id="ARBA00004479"/>
    </source>
</evidence>
<evidence type="ECO:0000259" key="8">
    <source>
        <dbReference type="PROSITE" id="PS50835"/>
    </source>
</evidence>
<comment type="subcellular location">
    <subcellularLocation>
        <location evidence="1">Membrane</location>
        <topology evidence="1">Single-pass type I membrane protein</topology>
    </subcellularLocation>
</comment>
<dbReference type="Proteomes" id="UP000053240">
    <property type="component" value="Unassembled WGS sequence"/>
</dbReference>
<sequence length="334" mass="37605">MEEKETAVEDGNLILYYVRQSDRGVYQCNVGSYANTLIVLQVLDDDDKYNVVKPLTSHGPYPSLPERLSPALMTFIRWSVWSGCSRCGQVGRQRRYGYCYVRYIDTSGSNVKNNSSESNNAILRVEDINIFQAFPEGIPCKSNLLPVTIIELPAVAMRKNEIMLGLCKVLCKSDIFEVHADNGEVLERVNNSEGVFSLCQREPPQPPPLARDIIFAIKGATVLLKCPGTTLQDKPVRWRIGNKEVDPRKLDITTGGRIHLNARDHIVITAAEYTDSNVYSCWQDEKLSGVIKLKLFSEFRNKCGHRLTLLGLLCGMVLVHRALNNLYHCLTRGQ</sequence>
<evidence type="ECO:0000313" key="9">
    <source>
        <dbReference type="EMBL" id="KPJ07534.1"/>
    </source>
</evidence>
<dbReference type="GO" id="GO:0016020">
    <property type="term" value="C:membrane"/>
    <property type="evidence" value="ECO:0007669"/>
    <property type="project" value="UniProtKB-SubCell"/>
</dbReference>